<comment type="caution">
    <text evidence="1">The sequence shown here is derived from an EMBL/GenBank/DDBJ whole genome shotgun (WGS) entry which is preliminary data.</text>
</comment>
<dbReference type="Gene3D" id="3.40.50.300">
    <property type="entry name" value="P-loop containing nucleotide triphosphate hydrolases"/>
    <property type="match status" value="1"/>
</dbReference>
<dbReference type="PANTHER" id="PTHR10285">
    <property type="entry name" value="URIDINE KINASE"/>
    <property type="match status" value="1"/>
</dbReference>
<evidence type="ECO:0008006" key="3">
    <source>
        <dbReference type="Google" id="ProtNLM"/>
    </source>
</evidence>
<keyword evidence="2" id="KW-1185">Reference proteome</keyword>
<dbReference type="InterPro" id="IPR027417">
    <property type="entry name" value="P-loop_NTPase"/>
</dbReference>
<protein>
    <recommendedName>
        <fullName evidence="3">Phosphoribulokinase/uridine kinase domain-containing protein</fullName>
    </recommendedName>
</protein>
<organism evidence="1 2">
    <name type="scientific">Reticulomyxa filosa</name>
    <dbReference type="NCBI Taxonomy" id="46433"/>
    <lineage>
        <taxon>Eukaryota</taxon>
        <taxon>Sar</taxon>
        <taxon>Rhizaria</taxon>
        <taxon>Retaria</taxon>
        <taxon>Foraminifera</taxon>
        <taxon>Monothalamids</taxon>
        <taxon>Reticulomyxidae</taxon>
        <taxon>Reticulomyxa</taxon>
    </lineage>
</organism>
<gene>
    <name evidence="1" type="ORF">RFI_27927</name>
</gene>
<accession>X6M8V4</accession>
<proteinExistence type="predicted"/>
<name>X6M8V4_RETFI</name>
<dbReference type="AlphaFoldDB" id="X6M8V4"/>
<dbReference type="Proteomes" id="UP000023152">
    <property type="component" value="Unassembled WGS sequence"/>
</dbReference>
<reference evidence="1 2" key="1">
    <citation type="journal article" date="2013" name="Curr. Biol.">
        <title>The Genome of the Foraminiferan Reticulomyxa filosa.</title>
        <authorList>
            <person name="Glockner G."/>
            <person name="Hulsmann N."/>
            <person name="Schleicher M."/>
            <person name="Noegel A.A."/>
            <person name="Eichinger L."/>
            <person name="Gallinger C."/>
            <person name="Pawlowski J."/>
            <person name="Sierra R."/>
            <person name="Euteneuer U."/>
            <person name="Pillet L."/>
            <person name="Moustafa A."/>
            <person name="Platzer M."/>
            <person name="Groth M."/>
            <person name="Szafranski K."/>
            <person name="Schliwa M."/>
        </authorList>
    </citation>
    <scope>NUCLEOTIDE SEQUENCE [LARGE SCALE GENOMIC DNA]</scope>
</reference>
<evidence type="ECO:0000313" key="1">
    <source>
        <dbReference type="EMBL" id="ETO09450.1"/>
    </source>
</evidence>
<sequence length="187" mass="21593">MDGFHLSRQHLDHMTNPTYGHRKRGSYWTFDPYTFSSLLHRIANDTDKVIEVPTFDHAIKDPTPNGKSILPTHRILICEGLYLFLNVEPWKSLVQPQFRIKIFLDCDDDLARTRIVKRHVQSGISSNEQEALFRWEDNDRPNGVFLQRNLTLTNMDVVLRAVDPHGVKITHNSLSSSSSSSFRHAKL</sequence>
<dbReference type="EMBL" id="ASPP01024058">
    <property type="protein sequence ID" value="ETO09450.1"/>
    <property type="molecule type" value="Genomic_DNA"/>
</dbReference>
<evidence type="ECO:0000313" key="2">
    <source>
        <dbReference type="Proteomes" id="UP000023152"/>
    </source>
</evidence>
<dbReference type="OrthoDB" id="6362633at2759"/>
<dbReference type="SUPFAM" id="SSF52540">
    <property type="entry name" value="P-loop containing nucleoside triphosphate hydrolases"/>
    <property type="match status" value="1"/>
</dbReference>